<protein>
    <submittedName>
        <fullName evidence="2">Uncharacterized protein</fullName>
    </submittedName>
</protein>
<proteinExistence type="predicted"/>
<feature type="region of interest" description="Disordered" evidence="1">
    <location>
        <begin position="137"/>
        <end position="163"/>
    </location>
</feature>
<organism evidence="2 3">
    <name type="scientific">Fusarium beomiforme</name>
    <dbReference type="NCBI Taxonomy" id="44412"/>
    <lineage>
        <taxon>Eukaryota</taxon>
        <taxon>Fungi</taxon>
        <taxon>Dikarya</taxon>
        <taxon>Ascomycota</taxon>
        <taxon>Pezizomycotina</taxon>
        <taxon>Sordariomycetes</taxon>
        <taxon>Hypocreomycetidae</taxon>
        <taxon>Hypocreales</taxon>
        <taxon>Nectriaceae</taxon>
        <taxon>Fusarium</taxon>
        <taxon>Fusarium burgessii species complex</taxon>
    </lineage>
</organism>
<reference evidence="2" key="2">
    <citation type="submission" date="2020-02" db="EMBL/GenBank/DDBJ databases">
        <title>Identification and distribution of gene clusters putatively required for synthesis of sphingolipid metabolism inhibitors in phylogenetically diverse species of the filamentous fungus Fusarium.</title>
        <authorList>
            <person name="Kim H.-S."/>
            <person name="Busman M."/>
            <person name="Brown D.W."/>
            <person name="Divon H."/>
            <person name="Uhlig S."/>
            <person name="Proctor R.H."/>
        </authorList>
    </citation>
    <scope>NUCLEOTIDE SEQUENCE</scope>
    <source>
        <strain evidence="2">NRRL 25174</strain>
    </source>
</reference>
<accession>A0A9P5DYP3</accession>
<evidence type="ECO:0000313" key="2">
    <source>
        <dbReference type="EMBL" id="KAF4339238.1"/>
    </source>
</evidence>
<evidence type="ECO:0000313" key="3">
    <source>
        <dbReference type="Proteomes" id="UP000730481"/>
    </source>
</evidence>
<comment type="caution">
    <text evidence="2">The sequence shown here is derived from an EMBL/GenBank/DDBJ whole genome shotgun (WGS) entry which is preliminary data.</text>
</comment>
<reference evidence="2" key="1">
    <citation type="journal article" date="2017" name="Mycologia">
        <title>Fusarium algeriense, sp. nov., a novel toxigenic crown rot pathogen of durum wheat from Algeria is nested in the Fusarium burgessii species complex.</title>
        <authorList>
            <person name="Laraba I."/>
            <person name="Keddad A."/>
            <person name="Boureghda H."/>
            <person name="Abdallah N."/>
            <person name="Vaughan M.M."/>
            <person name="Proctor R.H."/>
            <person name="Busman M."/>
            <person name="O'Donnell K."/>
        </authorList>
    </citation>
    <scope>NUCLEOTIDE SEQUENCE</scope>
    <source>
        <strain evidence="2">NRRL 25174</strain>
    </source>
</reference>
<gene>
    <name evidence="2" type="ORF">FBEOM_6858</name>
</gene>
<dbReference type="Proteomes" id="UP000730481">
    <property type="component" value="Unassembled WGS sequence"/>
</dbReference>
<sequence length="180" mass="20349">MSRSTMPTASCTRHLSQSTPKLYKQKMGYSKIDYSSQQVSSVSAGETSGAQTSFPSNCNFLSIRPVEDEYPRRGLSEGDWHTNPSECARRLRQEYLDRFEDPYTNAYHTARESTLKPWPKPRSTYYSSSILNSHSGWTGEYSKTNEDGASPAAKSWTGEYSDPYEYRASPAARLGRLQMP</sequence>
<dbReference type="AlphaFoldDB" id="A0A9P5DYP3"/>
<dbReference type="EMBL" id="PVQB02000291">
    <property type="protein sequence ID" value="KAF4339238.1"/>
    <property type="molecule type" value="Genomic_DNA"/>
</dbReference>
<evidence type="ECO:0000256" key="1">
    <source>
        <dbReference type="SAM" id="MobiDB-lite"/>
    </source>
</evidence>
<name>A0A9P5DYP3_9HYPO</name>
<keyword evidence="3" id="KW-1185">Reference proteome</keyword>
<dbReference type="OrthoDB" id="5063014at2759"/>